<feature type="domain" description="Ketoreductase" evidence="4">
    <location>
        <begin position="17"/>
        <end position="205"/>
    </location>
</feature>
<organism evidence="5 6">
    <name type="scientific">Panicum miliaceum</name>
    <name type="common">Proso millet</name>
    <name type="synonym">Broomcorn millet</name>
    <dbReference type="NCBI Taxonomy" id="4540"/>
    <lineage>
        <taxon>Eukaryota</taxon>
        <taxon>Viridiplantae</taxon>
        <taxon>Streptophyta</taxon>
        <taxon>Embryophyta</taxon>
        <taxon>Tracheophyta</taxon>
        <taxon>Spermatophyta</taxon>
        <taxon>Magnoliopsida</taxon>
        <taxon>Liliopsida</taxon>
        <taxon>Poales</taxon>
        <taxon>Poaceae</taxon>
        <taxon>PACMAD clade</taxon>
        <taxon>Panicoideae</taxon>
        <taxon>Panicodae</taxon>
        <taxon>Paniceae</taxon>
        <taxon>Panicinae</taxon>
        <taxon>Panicum</taxon>
        <taxon>Panicum sect. Panicum</taxon>
    </lineage>
</organism>
<dbReference type="PANTHER" id="PTHR48107">
    <property type="entry name" value="NADPH-DEPENDENT ALDEHYDE REDUCTASE-LIKE PROTEIN, CHLOROPLASTIC-RELATED"/>
    <property type="match status" value="1"/>
</dbReference>
<dbReference type="AlphaFoldDB" id="A0A3L6TNG3"/>
<keyword evidence="2" id="KW-0560">Oxidoreductase</keyword>
<gene>
    <name evidence="5" type="ORF">C2845_PM01G40780</name>
</gene>
<evidence type="ECO:0000256" key="1">
    <source>
        <dbReference type="ARBA" id="ARBA00006484"/>
    </source>
</evidence>
<dbReference type="STRING" id="4540.A0A3L6TNG3"/>
<dbReference type="SUPFAM" id="SSF51735">
    <property type="entry name" value="NAD(P)-binding Rossmann-fold domains"/>
    <property type="match status" value="1"/>
</dbReference>
<dbReference type="InterPro" id="IPR057326">
    <property type="entry name" value="KR_dom"/>
</dbReference>
<dbReference type="FunFam" id="3.40.50.720:FF:000084">
    <property type="entry name" value="Short-chain dehydrogenase reductase"/>
    <property type="match status" value="1"/>
</dbReference>
<dbReference type="InterPro" id="IPR036291">
    <property type="entry name" value="NAD(P)-bd_dom_sf"/>
</dbReference>
<name>A0A3L6TNG3_PANMI</name>
<evidence type="ECO:0000256" key="3">
    <source>
        <dbReference type="SAM" id="MobiDB-lite"/>
    </source>
</evidence>
<sequence length="378" mass="39012">MAAADPGNTSPLPLDGRVALVTGGSRGIGREVSSHLAALGALVAINYASNSARADELVAELASRGHGAVAVRADVSDPDAVRALFDRAEEAFGSPLHIVVACAGLLNNKYPALADTTVEDFDAMFAVNVRGTFLVCREAASRIPANSGGRVVTFSSSIVGTLLPSYAAYTATNAAVEAMTRILAKEVAAKGVTANVVAPGPVRTELFLAGKDEAFLRRVEQQSMGRIAETTDVAPVVAFLASDAAAWVNGQVIRDRWPEQLRRPASSSSQRRHLAPQTKEQASCPASSPAASSRCRGASCPGGSPGGELPILVLLHPFLSTDGPHGPPPSSRRHCGGRDGERAAEVGARGRGGERKWVVAAAAGGAEEERVAREDGAG</sequence>
<feature type="region of interest" description="Disordered" evidence="3">
    <location>
        <begin position="318"/>
        <end position="353"/>
    </location>
</feature>
<comment type="similarity">
    <text evidence="1">Belongs to the short-chain dehydrogenases/reductases (SDR) family.</text>
</comment>
<evidence type="ECO:0000313" key="6">
    <source>
        <dbReference type="Proteomes" id="UP000275267"/>
    </source>
</evidence>
<feature type="compositionally biased region" description="Low complexity" evidence="3">
    <location>
        <begin position="282"/>
        <end position="301"/>
    </location>
</feature>
<dbReference type="Proteomes" id="UP000275267">
    <property type="component" value="Unassembled WGS sequence"/>
</dbReference>
<dbReference type="SMART" id="SM00822">
    <property type="entry name" value="PKS_KR"/>
    <property type="match status" value="1"/>
</dbReference>
<dbReference type="Pfam" id="PF13561">
    <property type="entry name" value="adh_short_C2"/>
    <property type="match status" value="1"/>
</dbReference>
<dbReference type="GO" id="GO:0016614">
    <property type="term" value="F:oxidoreductase activity, acting on CH-OH group of donors"/>
    <property type="evidence" value="ECO:0007669"/>
    <property type="project" value="UniProtKB-ARBA"/>
</dbReference>
<evidence type="ECO:0000259" key="4">
    <source>
        <dbReference type="SMART" id="SM00822"/>
    </source>
</evidence>
<accession>A0A3L6TNG3</accession>
<dbReference type="Gene3D" id="3.40.50.720">
    <property type="entry name" value="NAD(P)-binding Rossmann-like Domain"/>
    <property type="match status" value="1"/>
</dbReference>
<dbReference type="PANTHER" id="PTHR48107:SF12">
    <property type="entry name" value="NAD DEPENDENT EPIMERASE_DEHYDRATASE FAMILY PROTEIN, EXPRESSED"/>
    <property type="match status" value="1"/>
</dbReference>
<protein>
    <recommendedName>
        <fullName evidence="4">Ketoreductase domain-containing protein</fullName>
    </recommendedName>
</protein>
<dbReference type="OrthoDB" id="1669814at2759"/>
<comment type="caution">
    <text evidence="5">The sequence shown here is derived from an EMBL/GenBank/DDBJ whole genome shotgun (WGS) entry which is preliminary data.</text>
</comment>
<evidence type="ECO:0000256" key="2">
    <source>
        <dbReference type="ARBA" id="ARBA00023002"/>
    </source>
</evidence>
<dbReference type="EMBL" id="PQIB02000001">
    <property type="protein sequence ID" value="RLN41196.1"/>
    <property type="molecule type" value="Genomic_DNA"/>
</dbReference>
<keyword evidence="6" id="KW-1185">Reference proteome</keyword>
<proteinExistence type="inferred from homology"/>
<dbReference type="InterPro" id="IPR002347">
    <property type="entry name" value="SDR_fam"/>
</dbReference>
<evidence type="ECO:0000313" key="5">
    <source>
        <dbReference type="EMBL" id="RLN41196.1"/>
    </source>
</evidence>
<reference evidence="6" key="1">
    <citation type="journal article" date="2019" name="Nat. Commun.">
        <title>The genome of broomcorn millet.</title>
        <authorList>
            <person name="Zou C."/>
            <person name="Miki D."/>
            <person name="Li D."/>
            <person name="Tang Q."/>
            <person name="Xiao L."/>
            <person name="Rajput S."/>
            <person name="Deng P."/>
            <person name="Jia W."/>
            <person name="Huang R."/>
            <person name="Zhang M."/>
            <person name="Sun Y."/>
            <person name="Hu J."/>
            <person name="Fu X."/>
            <person name="Schnable P.S."/>
            <person name="Li F."/>
            <person name="Zhang H."/>
            <person name="Feng B."/>
            <person name="Zhu X."/>
            <person name="Liu R."/>
            <person name="Schnable J.C."/>
            <person name="Zhu J.-K."/>
            <person name="Zhang H."/>
        </authorList>
    </citation>
    <scope>NUCLEOTIDE SEQUENCE [LARGE SCALE GENOMIC DNA]</scope>
</reference>
<feature type="region of interest" description="Disordered" evidence="3">
    <location>
        <begin position="259"/>
        <end position="301"/>
    </location>
</feature>
<dbReference type="PRINTS" id="PR00081">
    <property type="entry name" value="GDHRDH"/>
</dbReference>